<evidence type="ECO:0000256" key="1">
    <source>
        <dbReference type="ARBA" id="ARBA00004251"/>
    </source>
</evidence>
<dbReference type="GO" id="GO:0015026">
    <property type="term" value="F:coreceptor activity"/>
    <property type="evidence" value="ECO:0007669"/>
    <property type="project" value="InterPro"/>
</dbReference>
<evidence type="ECO:0000256" key="5">
    <source>
        <dbReference type="ARBA" id="ARBA00022692"/>
    </source>
</evidence>
<keyword evidence="5 12" id="KW-0812">Transmembrane</keyword>
<dbReference type="Proteomes" id="UP000618051">
    <property type="component" value="Unassembled WGS sequence"/>
</dbReference>
<evidence type="ECO:0000256" key="8">
    <source>
        <dbReference type="ARBA" id="ARBA00023136"/>
    </source>
</evidence>
<dbReference type="GO" id="GO:0001525">
    <property type="term" value="P:angiogenesis"/>
    <property type="evidence" value="ECO:0007669"/>
    <property type="project" value="TreeGrafter"/>
</dbReference>
<comment type="similarity">
    <text evidence="2">Belongs to the RAMP family.</text>
</comment>
<evidence type="ECO:0000256" key="7">
    <source>
        <dbReference type="ARBA" id="ARBA00022989"/>
    </source>
</evidence>
<keyword evidence="10" id="KW-0675">Receptor</keyword>
<dbReference type="GO" id="GO:0031623">
    <property type="term" value="P:receptor internalization"/>
    <property type="evidence" value="ECO:0007669"/>
    <property type="project" value="TreeGrafter"/>
</dbReference>
<evidence type="ECO:0000256" key="4">
    <source>
        <dbReference type="ARBA" id="ARBA00022475"/>
    </source>
</evidence>
<reference evidence="14 15" key="2">
    <citation type="journal article" date="2021" name="J. Hered.">
        <title>Feather Gene Expression Elucidates the Developmental Basis of Plumage Iridescence in African Starlings.</title>
        <authorList>
            <person name="Rubenstein D.R."/>
            <person name="Corvelo A."/>
            <person name="MacManes M.D."/>
            <person name="Maia R."/>
            <person name="Narzisi G."/>
            <person name="Rousaki A."/>
            <person name="Vandenabeele P."/>
            <person name="Shawkey M.D."/>
            <person name="Solomon J."/>
        </authorList>
    </citation>
    <scope>NUCLEOTIDE SEQUENCE [LARGE SCALE GENOMIC DNA]</scope>
    <source>
        <strain evidence="14">SS15</strain>
    </source>
</reference>
<evidence type="ECO:0000313" key="14">
    <source>
        <dbReference type="EMBL" id="KAI1230280.1"/>
    </source>
</evidence>
<dbReference type="EMBL" id="JADDUC020000031">
    <property type="protein sequence ID" value="KAI1230280.1"/>
    <property type="molecule type" value="Genomic_DNA"/>
</dbReference>
<evidence type="ECO:0000313" key="15">
    <source>
        <dbReference type="Proteomes" id="UP000618051"/>
    </source>
</evidence>
<dbReference type="PANTHER" id="PTHR14076">
    <property type="entry name" value="RECEPTOR ACTIVITY MODIFYING PROTEIN RAMP"/>
    <property type="match status" value="1"/>
</dbReference>
<proteinExistence type="inferred from homology"/>
<dbReference type="EMBL" id="JADDUC010000186">
    <property type="protein sequence ID" value="KAG0116095.1"/>
    <property type="molecule type" value="Genomic_DNA"/>
</dbReference>
<keyword evidence="6" id="KW-0732">Signal</keyword>
<dbReference type="AlphaFoldDB" id="A0A835NJA2"/>
<evidence type="ECO:0008006" key="16">
    <source>
        <dbReference type="Google" id="ProtNLM"/>
    </source>
</evidence>
<dbReference type="Gene3D" id="1.10.150.510">
    <property type="entry name" value="Receptor activity modifying family"/>
    <property type="match status" value="1"/>
</dbReference>
<dbReference type="GO" id="GO:0043235">
    <property type="term" value="C:receptor complex"/>
    <property type="evidence" value="ECO:0007669"/>
    <property type="project" value="TreeGrafter"/>
</dbReference>
<dbReference type="InterPro" id="IPR006985">
    <property type="entry name" value="RAMP"/>
</dbReference>
<feature type="compositionally biased region" description="Polar residues" evidence="11">
    <location>
        <begin position="67"/>
        <end position="80"/>
    </location>
</feature>
<feature type="transmembrane region" description="Helical" evidence="12">
    <location>
        <begin position="245"/>
        <end position="266"/>
    </location>
</feature>
<evidence type="ECO:0000256" key="10">
    <source>
        <dbReference type="ARBA" id="ARBA00023170"/>
    </source>
</evidence>
<dbReference type="InterPro" id="IPR038126">
    <property type="entry name" value="RAMP_sf"/>
</dbReference>
<evidence type="ECO:0000256" key="6">
    <source>
        <dbReference type="ARBA" id="ARBA00022729"/>
    </source>
</evidence>
<dbReference type="GO" id="GO:0072659">
    <property type="term" value="P:protein localization to plasma membrane"/>
    <property type="evidence" value="ECO:0007669"/>
    <property type="project" value="TreeGrafter"/>
</dbReference>
<gene>
    <name evidence="14" type="ORF">IHE44_0010245</name>
    <name evidence="13" type="ORF">IHE44_004670</name>
</gene>
<dbReference type="PANTHER" id="PTHR14076:SF9">
    <property type="entry name" value="RECEPTOR ACTIVITY-MODIFYING PROTEIN 2"/>
    <property type="match status" value="1"/>
</dbReference>
<keyword evidence="3" id="KW-0813">Transport</keyword>
<organism evidence="13">
    <name type="scientific">Lamprotornis superbus</name>
    <dbReference type="NCBI Taxonomy" id="245042"/>
    <lineage>
        <taxon>Eukaryota</taxon>
        <taxon>Metazoa</taxon>
        <taxon>Chordata</taxon>
        <taxon>Craniata</taxon>
        <taxon>Vertebrata</taxon>
        <taxon>Euteleostomi</taxon>
        <taxon>Archelosauria</taxon>
        <taxon>Archosauria</taxon>
        <taxon>Dinosauria</taxon>
        <taxon>Saurischia</taxon>
        <taxon>Theropoda</taxon>
        <taxon>Coelurosauria</taxon>
        <taxon>Aves</taxon>
        <taxon>Neognathae</taxon>
        <taxon>Neoaves</taxon>
        <taxon>Telluraves</taxon>
        <taxon>Australaves</taxon>
        <taxon>Passeriformes</taxon>
        <taxon>Sturnidae</taxon>
        <taxon>Lamprotornis</taxon>
    </lineage>
</organism>
<keyword evidence="4" id="KW-1003">Cell membrane</keyword>
<reference evidence="14" key="3">
    <citation type="submission" date="2022-01" db="EMBL/GenBank/DDBJ databases">
        <authorList>
            <person name="Rubenstein D.R."/>
        </authorList>
    </citation>
    <scope>NUCLEOTIDE SEQUENCE</scope>
    <source>
        <strain evidence="14">SS15</strain>
        <tissue evidence="14">Liver</tissue>
    </source>
</reference>
<keyword evidence="9" id="KW-1015">Disulfide bond</keyword>
<dbReference type="GO" id="GO:0006886">
    <property type="term" value="P:intracellular protein transport"/>
    <property type="evidence" value="ECO:0007669"/>
    <property type="project" value="InterPro"/>
</dbReference>
<evidence type="ECO:0000256" key="11">
    <source>
        <dbReference type="SAM" id="MobiDB-lite"/>
    </source>
</evidence>
<feature type="non-terminal residue" evidence="13">
    <location>
        <position position="275"/>
    </location>
</feature>
<dbReference type="OrthoDB" id="9416539at2759"/>
<sequence length="275" mass="30471">SWGCPGTAACGAGAWVNQKLRFWGRGSPCRPHSRAAAPVRGHCAFPSTPPAAGLPALHAGDEGFHNPAQTGLKRNTQVNKSRPRNAGRAVQGVDPPGRMAPRAHMSSGRLSQGLLLLWVLLGHTQRVHTDAVTTSFGQDAGTSPPMAMSNRTAQSIDGNYTDLTLWCWDYFVDLMRNVTTSELCEWKVISRPYSELQGCLEFWAERLNYSYPNALAEQYIFQSHHRYFHNCTLEHPVYFDPPEDVLLAMIIAPICLIPFLVTLVIWRSKDSKAQA</sequence>
<dbReference type="GO" id="GO:0005886">
    <property type="term" value="C:plasma membrane"/>
    <property type="evidence" value="ECO:0007669"/>
    <property type="project" value="UniProtKB-SubCell"/>
</dbReference>
<keyword evidence="8 12" id="KW-0472">Membrane</keyword>
<comment type="caution">
    <text evidence="13">The sequence shown here is derived from an EMBL/GenBank/DDBJ whole genome shotgun (WGS) entry which is preliminary data.</text>
</comment>
<dbReference type="GO" id="GO:0008277">
    <property type="term" value="P:regulation of G protein-coupled receptor signaling pathway"/>
    <property type="evidence" value="ECO:0007669"/>
    <property type="project" value="InterPro"/>
</dbReference>
<dbReference type="GO" id="GO:0009986">
    <property type="term" value="C:cell surface"/>
    <property type="evidence" value="ECO:0007669"/>
    <property type="project" value="TreeGrafter"/>
</dbReference>
<dbReference type="GO" id="GO:0006816">
    <property type="term" value="P:calcium ion transport"/>
    <property type="evidence" value="ECO:0007669"/>
    <property type="project" value="TreeGrafter"/>
</dbReference>
<reference evidence="13" key="1">
    <citation type="submission" date="2020-10" db="EMBL/GenBank/DDBJ databases">
        <title>Feather gene expression reveals the developmental basis of iridescence in African starlings.</title>
        <authorList>
            <person name="Rubenstein D.R."/>
        </authorList>
    </citation>
    <scope>NUCLEOTIDE SEQUENCE</scope>
    <source>
        <strain evidence="13">SS15</strain>
        <tissue evidence="13">Liver</tissue>
    </source>
</reference>
<comment type="subcellular location">
    <subcellularLocation>
        <location evidence="1">Cell membrane</location>
        <topology evidence="1">Single-pass type I membrane protein</topology>
    </subcellularLocation>
</comment>
<evidence type="ECO:0000256" key="3">
    <source>
        <dbReference type="ARBA" id="ARBA00022448"/>
    </source>
</evidence>
<dbReference type="GO" id="GO:0032870">
    <property type="term" value="P:cellular response to hormone stimulus"/>
    <property type="evidence" value="ECO:0007669"/>
    <property type="project" value="TreeGrafter"/>
</dbReference>
<feature type="region of interest" description="Disordered" evidence="11">
    <location>
        <begin position="60"/>
        <end position="105"/>
    </location>
</feature>
<keyword evidence="15" id="KW-1185">Reference proteome</keyword>
<keyword evidence="7 12" id="KW-1133">Transmembrane helix</keyword>
<name>A0A835NJA2_9PASS</name>
<protein>
    <recommendedName>
        <fullName evidence="16">Receptor activity modifying protein 2</fullName>
    </recommendedName>
</protein>
<accession>A0A835NJA2</accession>
<evidence type="ECO:0000313" key="13">
    <source>
        <dbReference type="EMBL" id="KAG0116095.1"/>
    </source>
</evidence>
<evidence type="ECO:0000256" key="9">
    <source>
        <dbReference type="ARBA" id="ARBA00023157"/>
    </source>
</evidence>
<evidence type="ECO:0000256" key="2">
    <source>
        <dbReference type="ARBA" id="ARBA00007087"/>
    </source>
</evidence>
<evidence type="ECO:0000256" key="12">
    <source>
        <dbReference type="SAM" id="Phobius"/>
    </source>
</evidence>
<dbReference type="GO" id="GO:0007186">
    <property type="term" value="P:G protein-coupled receptor signaling pathway"/>
    <property type="evidence" value="ECO:0007669"/>
    <property type="project" value="TreeGrafter"/>
</dbReference>
<dbReference type="Pfam" id="PF04901">
    <property type="entry name" value="RAMP"/>
    <property type="match status" value="1"/>
</dbReference>